<dbReference type="GO" id="GO:0009088">
    <property type="term" value="P:threonine biosynthetic process"/>
    <property type="evidence" value="ECO:0007669"/>
    <property type="project" value="TreeGrafter"/>
</dbReference>
<dbReference type="Proteomes" id="UP000599391">
    <property type="component" value="Unassembled WGS sequence"/>
</dbReference>
<name>A0A8J7L1Y3_9CYAN</name>
<dbReference type="RefSeq" id="WP_214438844.1">
    <property type="nucleotide sequence ID" value="NZ_JAECZB010000015.1"/>
</dbReference>
<dbReference type="InterPro" id="IPR050249">
    <property type="entry name" value="Pseudomonas-type_ThrB"/>
</dbReference>
<dbReference type="AlphaFoldDB" id="A0A8J7L1Y3"/>
<organism evidence="3 4">
    <name type="scientific">Atlanticothrix silvestris CENA357</name>
    <dbReference type="NCBI Taxonomy" id="1725252"/>
    <lineage>
        <taxon>Bacteria</taxon>
        <taxon>Bacillati</taxon>
        <taxon>Cyanobacteriota</taxon>
        <taxon>Cyanophyceae</taxon>
        <taxon>Nostocales</taxon>
        <taxon>Nodulariaceae</taxon>
        <taxon>Atlanticothrix</taxon>
        <taxon>Atlanticothrix silvestris</taxon>
    </lineage>
</organism>
<evidence type="ECO:0000313" key="3">
    <source>
        <dbReference type="EMBL" id="MBH8552536.1"/>
    </source>
</evidence>
<evidence type="ECO:0000313" key="4">
    <source>
        <dbReference type="Proteomes" id="UP000599391"/>
    </source>
</evidence>
<accession>A0A8J7L1Y3</accession>
<proteinExistence type="inferred from homology"/>
<dbReference type="InterPro" id="IPR011009">
    <property type="entry name" value="Kinase-like_dom_sf"/>
</dbReference>
<reference evidence="3 4" key="1">
    <citation type="journal article" date="2021" name="Int. J. Syst. Evol. Microbiol.">
        <title>Amazonocrinis nigriterrae gen. nov., sp. nov., Atlanticothrix silvestris gen. nov., sp. nov. and Dendronalium phyllosphericum gen. nov., sp. nov., nostocacean cyanobacteria from Brazilian environments.</title>
        <authorList>
            <person name="Alvarenga D.O."/>
            <person name="Andreote A.P.D."/>
            <person name="Branco L.H.Z."/>
            <person name="Delbaje E."/>
            <person name="Cruz R.B."/>
            <person name="Varani A.M."/>
            <person name="Fiore M.F."/>
        </authorList>
    </citation>
    <scope>NUCLEOTIDE SEQUENCE [LARGE SCALE GENOMIC DNA]</scope>
    <source>
        <strain evidence="3 4">CENA357</strain>
    </source>
</reference>
<feature type="domain" description="Aminoglycoside phosphotransferase" evidence="2">
    <location>
        <begin position="42"/>
        <end position="270"/>
    </location>
</feature>
<dbReference type="Gene3D" id="3.90.1200.10">
    <property type="match status" value="1"/>
</dbReference>
<dbReference type="PANTHER" id="PTHR21064">
    <property type="entry name" value="AMINOGLYCOSIDE PHOSPHOTRANSFERASE DOMAIN-CONTAINING PROTEIN-RELATED"/>
    <property type="match status" value="1"/>
</dbReference>
<sequence length="325" mass="37472">MTQFVIPVIHSIFDGAALIATVLGEYSIQQPYSCKLYKRGLNDTYLVETEGENYILRVYRRSWHNKEEIDFELELLAFLHQQQQPIAYPIARTDGNFTTEVLAPEGVRYASVFSYAPGYAVNEKLDHKQSYTLGEVLAKIHQTLNKFQSSFSRPVLNNEYLLDWSILKIKSLYQDRAKDINYFQQQIEIIKSQLLEIKLSLLAPEYGICVGDVHSGNAHFTKQNQPTLFDFDQCGYGWRAFDIAKFLHAAMKMKIDITVRHSFIEGYQAIRQLNETEIASIPIFIKAAHIWVMGISANAVDDVLAYGWFDNDWLDGRLSMLRDFE</sequence>
<comment type="similarity">
    <text evidence="1">Belongs to the pseudomonas-type ThrB family.</text>
</comment>
<evidence type="ECO:0000259" key="2">
    <source>
        <dbReference type="Pfam" id="PF01636"/>
    </source>
</evidence>
<keyword evidence="4" id="KW-1185">Reference proteome</keyword>
<dbReference type="Pfam" id="PF01636">
    <property type="entry name" value="APH"/>
    <property type="match status" value="1"/>
</dbReference>
<dbReference type="InterPro" id="IPR002575">
    <property type="entry name" value="Aminoglycoside_PTrfase"/>
</dbReference>
<protein>
    <submittedName>
        <fullName evidence="3">Phosphotransferase</fullName>
    </submittedName>
</protein>
<dbReference type="Gene3D" id="3.30.200.20">
    <property type="entry name" value="Phosphorylase Kinase, domain 1"/>
    <property type="match status" value="1"/>
</dbReference>
<dbReference type="EMBL" id="JAECZB010000015">
    <property type="protein sequence ID" value="MBH8552536.1"/>
    <property type="molecule type" value="Genomic_DNA"/>
</dbReference>
<evidence type="ECO:0000256" key="1">
    <source>
        <dbReference type="ARBA" id="ARBA00038240"/>
    </source>
</evidence>
<dbReference type="GO" id="GO:0004413">
    <property type="term" value="F:homoserine kinase activity"/>
    <property type="evidence" value="ECO:0007669"/>
    <property type="project" value="TreeGrafter"/>
</dbReference>
<dbReference type="SUPFAM" id="SSF56112">
    <property type="entry name" value="Protein kinase-like (PK-like)"/>
    <property type="match status" value="1"/>
</dbReference>
<dbReference type="PANTHER" id="PTHR21064:SF6">
    <property type="entry name" value="AMINOGLYCOSIDE PHOSPHOTRANSFERASE DOMAIN-CONTAINING PROTEIN"/>
    <property type="match status" value="1"/>
</dbReference>
<gene>
    <name evidence="3" type="ORF">I8751_09130</name>
</gene>
<comment type="caution">
    <text evidence="3">The sequence shown here is derived from an EMBL/GenBank/DDBJ whole genome shotgun (WGS) entry which is preliminary data.</text>
</comment>